<reference evidence="2" key="1">
    <citation type="submission" date="2022-10" db="EMBL/GenBank/DDBJ databases">
        <title>Genome sequence of Actinomyces israelii ATCC 10048.</title>
        <authorList>
            <person name="Watt R.M."/>
            <person name="Tong W.M."/>
        </authorList>
    </citation>
    <scope>NUCLEOTIDE SEQUENCE</scope>
    <source>
        <strain evidence="2">ATCC 10048</strain>
    </source>
</reference>
<dbReference type="EMBL" id="JAPTMY010000032">
    <property type="protein sequence ID" value="MCZ0858876.1"/>
    <property type="molecule type" value="Genomic_DNA"/>
</dbReference>
<keyword evidence="1" id="KW-0812">Transmembrane</keyword>
<proteinExistence type="predicted"/>
<name>A0ABT4IAW8_9ACTO</name>
<protein>
    <recommendedName>
        <fullName evidence="4">Peptidase M50</fullName>
    </recommendedName>
</protein>
<keyword evidence="3" id="KW-1185">Reference proteome</keyword>
<evidence type="ECO:0000313" key="3">
    <source>
        <dbReference type="Proteomes" id="UP001072034"/>
    </source>
</evidence>
<organism evidence="2 3">
    <name type="scientific">Actinomyces israelii</name>
    <dbReference type="NCBI Taxonomy" id="1659"/>
    <lineage>
        <taxon>Bacteria</taxon>
        <taxon>Bacillati</taxon>
        <taxon>Actinomycetota</taxon>
        <taxon>Actinomycetes</taxon>
        <taxon>Actinomycetales</taxon>
        <taxon>Actinomycetaceae</taxon>
        <taxon>Actinomyces</taxon>
    </lineage>
</organism>
<evidence type="ECO:0008006" key="4">
    <source>
        <dbReference type="Google" id="ProtNLM"/>
    </source>
</evidence>
<dbReference type="RefSeq" id="WP_268918201.1">
    <property type="nucleotide sequence ID" value="NZ_JAPTMY010000032.1"/>
</dbReference>
<sequence length="245" mass="27543">MSGKRYVDGSCEIVCFGRRATVHDRRFDRYYSVGAEELAEQSIPWRSVAPAVPNWALGLFFVSLGVFVCMDATWFFRQPRVRPDLGSSIAMLAFIIANLAVHEAAHIGAMRVCGRKPSRVGLKLNYYVLPAVYVRMNQVLLLSPAERVFCHTAGIWVNAATALWFVFYCPTGPGGDVWRYIGCSFILMIMLNLMPILNSDGQKALMVIIDHPEARRRVDFDRVAVAVKVISICFLVILFARLLFS</sequence>
<comment type="caution">
    <text evidence="2">The sequence shown here is derived from an EMBL/GenBank/DDBJ whole genome shotgun (WGS) entry which is preliminary data.</text>
</comment>
<evidence type="ECO:0000256" key="1">
    <source>
        <dbReference type="SAM" id="Phobius"/>
    </source>
</evidence>
<evidence type="ECO:0000313" key="2">
    <source>
        <dbReference type="EMBL" id="MCZ0858876.1"/>
    </source>
</evidence>
<feature type="transmembrane region" description="Helical" evidence="1">
    <location>
        <begin position="55"/>
        <end position="76"/>
    </location>
</feature>
<keyword evidence="1" id="KW-1133">Transmembrane helix</keyword>
<feature type="transmembrane region" description="Helical" evidence="1">
    <location>
        <begin position="225"/>
        <end position="244"/>
    </location>
</feature>
<dbReference type="Proteomes" id="UP001072034">
    <property type="component" value="Unassembled WGS sequence"/>
</dbReference>
<feature type="transmembrane region" description="Helical" evidence="1">
    <location>
        <begin position="178"/>
        <end position="197"/>
    </location>
</feature>
<keyword evidence="1" id="KW-0472">Membrane</keyword>
<feature type="transmembrane region" description="Helical" evidence="1">
    <location>
        <begin position="148"/>
        <end position="166"/>
    </location>
</feature>
<gene>
    <name evidence="2" type="ORF">OHJ16_12575</name>
</gene>
<feature type="transmembrane region" description="Helical" evidence="1">
    <location>
        <begin position="88"/>
        <end position="112"/>
    </location>
</feature>
<accession>A0ABT4IAW8</accession>